<proteinExistence type="predicted"/>
<keyword evidence="1" id="KW-0812">Transmembrane</keyword>
<dbReference type="Gene3D" id="2.40.160.10">
    <property type="entry name" value="Porin"/>
    <property type="match status" value="1"/>
</dbReference>
<keyword evidence="1" id="KW-1133">Transmembrane helix</keyword>
<dbReference type="InterPro" id="IPR023614">
    <property type="entry name" value="Porin_dom_sf"/>
</dbReference>
<sequence>MRTNSLQFVIIGILFYLTGLIVVPVLEAEDETKQSLLNISGFVDTRYFYDLNVEQGSFSLDEFELDFAAELSDMTALQVDLNFREMDSQGDDDSLNFSEIVEQGFIIVKCPTAENREFQFGKFNAPIGFESLDPPEMYQHTHALVFDLGIPTNVTGAQVASSFFNMLDLKLYLVNGWDNNVDNNDELTIGGRLGIRPLEGINIGFSSIYGSETEDVTQDRMVFDIDGSIALFRNLLIGFEWNQGSERKVLPDGEDGQWSGFLVMMNYNLNDHLGFTVRYDMFDDEDGLRTGIKQTVTSYTLTSLITLSKGASILIDYRRDESDEYVFYDKDDDLCKCSQALVLEFLYCFDL</sequence>
<keyword evidence="3" id="KW-1185">Reference proteome</keyword>
<reference evidence="2 3" key="1">
    <citation type="submission" date="2024-09" db="EMBL/GenBank/DDBJ databases">
        <title>Laminarin stimulates single cell rates of sulfate reduction while oxygen inhibits transcriptomic activity in coastal marine sediment.</title>
        <authorList>
            <person name="Lindsay M."/>
            <person name="Orcutt B."/>
            <person name="Emerson D."/>
            <person name="Stepanauskas R."/>
            <person name="D'Angelo T."/>
        </authorList>
    </citation>
    <scope>NUCLEOTIDE SEQUENCE [LARGE SCALE GENOMIC DNA]</scope>
    <source>
        <strain evidence="2">SAG AM-311-K15</strain>
    </source>
</reference>
<dbReference type="Proteomes" id="UP001594351">
    <property type="component" value="Unassembled WGS sequence"/>
</dbReference>
<name>A0ABV6Z1R0_UNCC1</name>
<keyword evidence="1" id="KW-0472">Membrane</keyword>
<dbReference type="SUPFAM" id="SSF56935">
    <property type="entry name" value="Porins"/>
    <property type="match status" value="1"/>
</dbReference>
<evidence type="ECO:0000256" key="1">
    <source>
        <dbReference type="SAM" id="Phobius"/>
    </source>
</evidence>
<protein>
    <submittedName>
        <fullName evidence="2">Outer membrane beta-barrel protein</fullName>
    </submittedName>
</protein>
<comment type="caution">
    <text evidence="2">The sequence shown here is derived from an EMBL/GenBank/DDBJ whole genome shotgun (WGS) entry which is preliminary data.</text>
</comment>
<evidence type="ECO:0000313" key="2">
    <source>
        <dbReference type="EMBL" id="MFC1852271.1"/>
    </source>
</evidence>
<dbReference type="Pfam" id="PF07642">
    <property type="entry name" value="BBP2"/>
    <property type="match status" value="1"/>
</dbReference>
<feature type="transmembrane region" description="Helical" evidence="1">
    <location>
        <begin position="6"/>
        <end position="26"/>
    </location>
</feature>
<organism evidence="2 3">
    <name type="scientific">candidate division CSSED10-310 bacterium</name>
    <dbReference type="NCBI Taxonomy" id="2855610"/>
    <lineage>
        <taxon>Bacteria</taxon>
        <taxon>Bacteria division CSSED10-310</taxon>
    </lineage>
</organism>
<dbReference type="InterPro" id="IPR011486">
    <property type="entry name" value="BBP2"/>
</dbReference>
<accession>A0ABV6Z1R0</accession>
<evidence type="ECO:0000313" key="3">
    <source>
        <dbReference type="Proteomes" id="UP001594351"/>
    </source>
</evidence>
<dbReference type="EMBL" id="JBHPBY010000291">
    <property type="protein sequence ID" value="MFC1852271.1"/>
    <property type="molecule type" value="Genomic_DNA"/>
</dbReference>
<gene>
    <name evidence="2" type="ORF">ACFL27_18905</name>
</gene>